<evidence type="ECO:0000313" key="3">
    <source>
        <dbReference type="Proteomes" id="UP000503447"/>
    </source>
</evidence>
<proteinExistence type="predicted"/>
<keyword evidence="1" id="KW-0812">Transmembrane</keyword>
<evidence type="ECO:0000313" key="2">
    <source>
        <dbReference type="EMBL" id="QJW97477.1"/>
    </source>
</evidence>
<protein>
    <recommendedName>
        <fullName evidence="4">Prepilin-type N-terminal cleavage/methylation domain-containing protein</fullName>
    </recommendedName>
</protein>
<dbReference type="RefSeq" id="WP_171472836.1">
    <property type="nucleotide sequence ID" value="NZ_CP053452.2"/>
</dbReference>
<keyword evidence="1" id="KW-1133">Transmembrane helix</keyword>
<dbReference type="InterPro" id="IPR045584">
    <property type="entry name" value="Pilin-like"/>
</dbReference>
<keyword evidence="3" id="KW-1185">Reference proteome</keyword>
<dbReference type="KEGG" id="ftj:FTUN_5051"/>
<evidence type="ECO:0008006" key="4">
    <source>
        <dbReference type="Google" id="ProtNLM"/>
    </source>
</evidence>
<gene>
    <name evidence="2" type="ORF">FTUN_5051</name>
</gene>
<sequence>MTRIEAQVRRGVTLVELLVVLALVTALAALALMIAPSIVNQDNTLKGTADVQAALKISQGMAAAARVPRGVRFLAPSSVPNISPSLVTELQYIECPPVMVPNPSPLTPNAPNAYVQFTYIANTGTSGGATTTRHCYINGLNADQMSEILPGSTLILPTLNWFSRISSFNPSPPYEAVLDVYPDAALGAGTSYQTYHFGIYGAPRPLLGEPTIPLANSICVDLSVSLPQGAAGTNYDIVFAPSGQRMASASVPGSTTQVFLWVRDYTKVANMVPSFPSTYSSLSLAPPNSWVFTQNQFLQGGEQQIVGIRGAAIGTAPVMWPDTGGTSYSGINNPFALAQQKLAGP</sequence>
<keyword evidence="1" id="KW-0472">Membrane</keyword>
<evidence type="ECO:0000256" key="1">
    <source>
        <dbReference type="SAM" id="Phobius"/>
    </source>
</evidence>
<dbReference type="AlphaFoldDB" id="A0A6M5YTQ6"/>
<dbReference type="EMBL" id="CP053452">
    <property type="protein sequence ID" value="QJW97477.1"/>
    <property type="molecule type" value="Genomic_DNA"/>
</dbReference>
<dbReference type="SUPFAM" id="SSF54523">
    <property type="entry name" value="Pili subunits"/>
    <property type="match status" value="1"/>
</dbReference>
<reference evidence="3" key="1">
    <citation type="submission" date="2020-05" db="EMBL/GenBank/DDBJ databases">
        <title>Frigoriglobus tundricola gen. nov., sp. nov., a psychrotolerant cellulolytic planctomycete of the family Gemmataceae with two divergent copies of 16S rRNA gene.</title>
        <authorList>
            <person name="Kulichevskaya I.S."/>
            <person name="Ivanova A.A."/>
            <person name="Naumoff D.G."/>
            <person name="Beletsky A.V."/>
            <person name="Rijpstra W.I.C."/>
            <person name="Sinninghe Damste J.S."/>
            <person name="Mardanov A.V."/>
            <person name="Ravin N.V."/>
            <person name="Dedysh S.N."/>
        </authorList>
    </citation>
    <scope>NUCLEOTIDE SEQUENCE [LARGE SCALE GENOMIC DNA]</scope>
    <source>
        <strain evidence="3">PL17</strain>
    </source>
</reference>
<dbReference type="InterPro" id="IPR012902">
    <property type="entry name" value="N_methyl_site"/>
</dbReference>
<dbReference type="Proteomes" id="UP000503447">
    <property type="component" value="Chromosome"/>
</dbReference>
<dbReference type="Pfam" id="PF07963">
    <property type="entry name" value="N_methyl"/>
    <property type="match status" value="1"/>
</dbReference>
<name>A0A6M5YTQ6_9BACT</name>
<accession>A0A6M5YTQ6</accession>
<organism evidence="2 3">
    <name type="scientific">Frigoriglobus tundricola</name>
    <dbReference type="NCBI Taxonomy" id="2774151"/>
    <lineage>
        <taxon>Bacteria</taxon>
        <taxon>Pseudomonadati</taxon>
        <taxon>Planctomycetota</taxon>
        <taxon>Planctomycetia</taxon>
        <taxon>Gemmatales</taxon>
        <taxon>Gemmataceae</taxon>
        <taxon>Frigoriglobus</taxon>
    </lineage>
</organism>
<dbReference type="NCBIfam" id="TIGR02532">
    <property type="entry name" value="IV_pilin_GFxxxE"/>
    <property type="match status" value="1"/>
</dbReference>
<dbReference type="PROSITE" id="PS00409">
    <property type="entry name" value="PROKAR_NTER_METHYL"/>
    <property type="match status" value="1"/>
</dbReference>
<feature type="transmembrane region" description="Helical" evidence="1">
    <location>
        <begin position="12"/>
        <end position="35"/>
    </location>
</feature>